<sequence>MHPQRKKMKEAVEMGRVVLALIKHEDTTARVQQILSKKCQDPGIFSVPCTIDSYTFTDVMLDLGASINVMPASVYRSLNFGDLEPTRMVIQLANRSVVNGLIFPAYFYMLDMEDEAFGIGSALILRRPFLMMVRTKIDVYVGTLSMEFVDTFMQFNIFEALKHPAEDHSTFNINTIDRLVEEHAIANFERLSHIQNFSNLKDYISDLDDHHQFLVIIANNLNREQEEKLLNSIGGGSPANKATVVEIESDHTGCGEEGSHEATCSRDHLSYLG</sequence>
<proteinExistence type="predicted"/>
<dbReference type="PANTHER" id="PTHR33067:SF9">
    <property type="entry name" value="RNA-DIRECTED DNA POLYMERASE"/>
    <property type="match status" value="1"/>
</dbReference>
<keyword evidence="2" id="KW-1185">Reference proteome</keyword>
<organism evidence="1 2">
    <name type="scientific">Mucuna pruriens</name>
    <name type="common">Velvet bean</name>
    <name type="synonym">Dolichos pruriens</name>
    <dbReference type="NCBI Taxonomy" id="157652"/>
    <lineage>
        <taxon>Eukaryota</taxon>
        <taxon>Viridiplantae</taxon>
        <taxon>Streptophyta</taxon>
        <taxon>Embryophyta</taxon>
        <taxon>Tracheophyta</taxon>
        <taxon>Spermatophyta</taxon>
        <taxon>Magnoliopsida</taxon>
        <taxon>eudicotyledons</taxon>
        <taxon>Gunneridae</taxon>
        <taxon>Pentapetalae</taxon>
        <taxon>rosids</taxon>
        <taxon>fabids</taxon>
        <taxon>Fabales</taxon>
        <taxon>Fabaceae</taxon>
        <taxon>Papilionoideae</taxon>
        <taxon>50 kb inversion clade</taxon>
        <taxon>NPAAA clade</taxon>
        <taxon>indigoferoid/millettioid clade</taxon>
        <taxon>Phaseoleae</taxon>
        <taxon>Mucuna</taxon>
    </lineage>
</organism>
<dbReference type="InterPro" id="IPR021109">
    <property type="entry name" value="Peptidase_aspartic_dom_sf"/>
</dbReference>
<dbReference type="EMBL" id="QJKJ01012411">
    <property type="protein sequence ID" value="RDX68746.1"/>
    <property type="molecule type" value="Genomic_DNA"/>
</dbReference>
<dbReference type="AlphaFoldDB" id="A0A371ES11"/>
<reference evidence="1" key="1">
    <citation type="submission" date="2018-05" db="EMBL/GenBank/DDBJ databases">
        <title>Draft genome of Mucuna pruriens seed.</title>
        <authorList>
            <person name="Nnadi N.E."/>
            <person name="Vos R."/>
            <person name="Hasami M.H."/>
            <person name="Devisetty U.K."/>
            <person name="Aguiy J.C."/>
        </authorList>
    </citation>
    <scope>NUCLEOTIDE SEQUENCE [LARGE SCALE GENOMIC DNA]</scope>
    <source>
        <strain evidence="1">JCA_2017</strain>
    </source>
</reference>
<evidence type="ECO:0000313" key="1">
    <source>
        <dbReference type="EMBL" id="RDX68746.1"/>
    </source>
</evidence>
<comment type="caution">
    <text evidence="1">The sequence shown here is derived from an EMBL/GenBank/DDBJ whole genome shotgun (WGS) entry which is preliminary data.</text>
</comment>
<accession>A0A371ES11</accession>
<dbReference type="Gene3D" id="2.40.70.10">
    <property type="entry name" value="Acid Proteases"/>
    <property type="match status" value="1"/>
</dbReference>
<dbReference type="PANTHER" id="PTHR33067">
    <property type="entry name" value="RNA-DIRECTED DNA POLYMERASE-RELATED"/>
    <property type="match status" value="1"/>
</dbReference>
<feature type="non-terminal residue" evidence="1">
    <location>
        <position position="1"/>
    </location>
</feature>
<dbReference type="OrthoDB" id="1424255at2759"/>
<evidence type="ECO:0000313" key="2">
    <source>
        <dbReference type="Proteomes" id="UP000257109"/>
    </source>
</evidence>
<name>A0A371ES11_MUCPR</name>
<dbReference type="CDD" id="cd00303">
    <property type="entry name" value="retropepsin_like"/>
    <property type="match status" value="1"/>
</dbReference>
<dbReference type="Proteomes" id="UP000257109">
    <property type="component" value="Unassembled WGS sequence"/>
</dbReference>
<protein>
    <submittedName>
        <fullName evidence="1">Uncharacterized protein</fullName>
    </submittedName>
</protein>
<gene>
    <name evidence="1" type="ORF">CR513_52227</name>
</gene>